<dbReference type="GO" id="GO:0032259">
    <property type="term" value="P:methylation"/>
    <property type="evidence" value="ECO:0007669"/>
    <property type="project" value="UniProtKB-KW"/>
</dbReference>
<dbReference type="PANTHER" id="PTHR43847">
    <property type="entry name" value="BLL3993 PROTEIN"/>
    <property type="match status" value="1"/>
</dbReference>
<dbReference type="Pfam" id="PF04191">
    <property type="entry name" value="PEMT"/>
    <property type="match status" value="1"/>
</dbReference>
<organism evidence="6 7">
    <name type="scientific">Candidatus Sulfotelmatobacter kueseliae</name>
    <dbReference type="NCBI Taxonomy" id="2042962"/>
    <lineage>
        <taxon>Bacteria</taxon>
        <taxon>Pseudomonadati</taxon>
        <taxon>Acidobacteriota</taxon>
        <taxon>Terriglobia</taxon>
        <taxon>Terriglobales</taxon>
        <taxon>Candidatus Korobacteraceae</taxon>
        <taxon>Candidatus Sulfotelmatobacter</taxon>
    </lineage>
</organism>
<evidence type="ECO:0000256" key="2">
    <source>
        <dbReference type="ARBA" id="ARBA00022692"/>
    </source>
</evidence>
<evidence type="ECO:0000313" key="7">
    <source>
        <dbReference type="Proteomes" id="UP000238701"/>
    </source>
</evidence>
<keyword evidence="6" id="KW-0489">Methyltransferase</keyword>
<evidence type="ECO:0000256" key="4">
    <source>
        <dbReference type="ARBA" id="ARBA00023136"/>
    </source>
</evidence>
<gene>
    <name evidence="6" type="ORF">SBA1_150053</name>
</gene>
<sequence>MHWLPFLFPAMWLAYIAYWRAMAADLKSDKRRESASSRLQRFAVMILALVLLGVPSIRLSVLDGRFLPASMRWFWIGAVVTASGLLFSVWGRRYLGRNWSRAVTIKKDHELITGGPYSLVRHPIYTGLLVGLLGCALALGEWRGLVAVGLVFIALLRKLRLEEQWMREQFGEAYENYCRQVRALVPYVF</sequence>
<keyword evidence="2 5" id="KW-0812">Transmembrane</keyword>
<evidence type="ECO:0000256" key="5">
    <source>
        <dbReference type="SAM" id="Phobius"/>
    </source>
</evidence>
<dbReference type="GO" id="GO:0008168">
    <property type="term" value="F:methyltransferase activity"/>
    <property type="evidence" value="ECO:0007669"/>
    <property type="project" value="UniProtKB-KW"/>
</dbReference>
<dbReference type="Proteomes" id="UP000238701">
    <property type="component" value="Unassembled WGS sequence"/>
</dbReference>
<comment type="subcellular location">
    <subcellularLocation>
        <location evidence="1">Endomembrane system</location>
        <topology evidence="1">Multi-pass membrane protein</topology>
    </subcellularLocation>
</comment>
<dbReference type="AlphaFoldDB" id="A0A2U3K984"/>
<feature type="transmembrane region" description="Helical" evidence="5">
    <location>
        <begin position="73"/>
        <end position="91"/>
    </location>
</feature>
<accession>A0A2U3K984</accession>
<dbReference type="InterPro" id="IPR007318">
    <property type="entry name" value="Phopholipid_MeTrfase"/>
</dbReference>
<evidence type="ECO:0000313" key="6">
    <source>
        <dbReference type="EMBL" id="SPF36206.1"/>
    </source>
</evidence>
<dbReference type="InterPro" id="IPR052527">
    <property type="entry name" value="Metal_cation-efflux_comp"/>
</dbReference>
<evidence type="ECO:0000256" key="1">
    <source>
        <dbReference type="ARBA" id="ARBA00004127"/>
    </source>
</evidence>
<dbReference type="Gene3D" id="1.20.120.1630">
    <property type="match status" value="1"/>
</dbReference>
<name>A0A2U3K984_9BACT</name>
<keyword evidence="4 5" id="KW-0472">Membrane</keyword>
<dbReference type="PANTHER" id="PTHR43847:SF1">
    <property type="entry name" value="BLL3993 PROTEIN"/>
    <property type="match status" value="1"/>
</dbReference>
<keyword evidence="6" id="KW-0808">Transferase</keyword>
<dbReference type="GO" id="GO:0012505">
    <property type="term" value="C:endomembrane system"/>
    <property type="evidence" value="ECO:0007669"/>
    <property type="project" value="UniProtKB-SubCell"/>
</dbReference>
<keyword evidence="3 5" id="KW-1133">Transmembrane helix</keyword>
<feature type="transmembrane region" description="Helical" evidence="5">
    <location>
        <begin position="39"/>
        <end position="61"/>
    </location>
</feature>
<protein>
    <submittedName>
        <fullName evidence="6">Isoprenylcysteine carboxyl methyltransferase</fullName>
    </submittedName>
</protein>
<evidence type="ECO:0000256" key="3">
    <source>
        <dbReference type="ARBA" id="ARBA00022989"/>
    </source>
</evidence>
<dbReference type="EMBL" id="OMOD01000057">
    <property type="protein sequence ID" value="SPF36206.1"/>
    <property type="molecule type" value="Genomic_DNA"/>
</dbReference>
<reference evidence="7" key="1">
    <citation type="submission" date="2018-02" db="EMBL/GenBank/DDBJ databases">
        <authorList>
            <person name="Hausmann B."/>
        </authorList>
    </citation>
    <scope>NUCLEOTIDE SEQUENCE [LARGE SCALE GENOMIC DNA]</scope>
    <source>
        <strain evidence="7">Peat soil MAG SbA1</strain>
    </source>
</reference>
<dbReference type="OrthoDB" id="5471300at2"/>
<proteinExistence type="predicted"/>